<evidence type="ECO:0000256" key="8">
    <source>
        <dbReference type="RuleBase" id="RU363064"/>
    </source>
</evidence>
<comment type="caution">
    <text evidence="9">The sequence shown here is derived from an EMBL/GenBank/DDBJ whole genome shotgun (WGS) entry which is preliminary data.</text>
</comment>
<evidence type="ECO:0000256" key="4">
    <source>
        <dbReference type="ARBA" id="ARBA00022475"/>
    </source>
</evidence>
<keyword evidence="6 8" id="KW-1133">Transmembrane helix</keyword>
<dbReference type="RefSeq" id="WP_249309630.1">
    <property type="nucleotide sequence ID" value="NZ_JACRSZ010000016.1"/>
</dbReference>
<feature type="transmembrane region" description="Helical" evidence="8">
    <location>
        <begin position="151"/>
        <end position="177"/>
    </location>
</feature>
<keyword evidence="7 8" id="KW-0472">Membrane</keyword>
<evidence type="ECO:0000256" key="5">
    <source>
        <dbReference type="ARBA" id="ARBA00022692"/>
    </source>
</evidence>
<sequence>MWSAINSFLVYVDDLVWGVPLMILIMAGGLLLTVRLGVMQVHKLPLALKWMFKNEKDGVGEITSFSALCTALSATIGTGNIVGVATAVCAGGPGALFWMIVAAFLGMATKYSEGLLAVKYRVVAEDGHSLGGPFYYIEQGMGKKWTWLAKIFAFFGVCVGLFGIGTFSQVNGIASAVNGFFDPENLHCVTLPSLGSYSWSVVVASLLLAFCVAAVLIGGVKRIAKVSQIIVPFMAVIYFVVVAILIICNVSHVPEAIVTIVTAAFNPKAVTGGVVGSMIVSMQKGVARGIFSNEAGLGSAPIAAAAAQTNEPVRQGLVSMTGTFLDTIVICTLTGLSIVLTGAWQVEGLQGVEVTTYAFQNGLPFAPQFSSFILMICLVFFAFTTILGWDYYSERCLEYLTGGNMKPVKVFRWVYIFAVFIGPYMTVSAVWTIADIFNGLMAIPNMIALFVLNGVVVKETRDFFAAKKHKM</sequence>
<dbReference type="Pfam" id="PF01235">
    <property type="entry name" value="Na_Ala_symp"/>
    <property type="match status" value="1"/>
</dbReference>
<accession>A0ABR7NCN0</accession>
<keyword evidence="8" id="KW-0769">Symport</keyword>
<feature type="transmembrane region" description="Helical" evidence="8">
    <location>
        <begin position="369"/>
        <end position="392"/>
    </location>
</feature>
<feature type="transmembrane region" description="Helical" evidence="8">
    <location>
        <begin position="256"/>
        <end position="280"/>
    </location>
</feature>
<feature type="transmembrane region" description="Helical" evidence="8">
    <location>
        <begin position="15"/>
        <end position="38"/>
    </location>
</feature>
<evidence type="ECO:0000256" key="6">
    <source>
        <dbReference type="ARBA" id="ARBA00022989"/>
    </source>
</evidence>
<gene>
    <name evidence="9" type="ORF">H8716_13700</name>
</gene>
<evidence type="ECO:0000256" key="1">
    <source>
        <dbReference type="ARBA" id="ARBA00004651"/>
    </source>
</evidence>
<organism evidence="9 10">
    <name type="scientific">Jingyaoa shaoxingensis</name>
    <dbReference type="NCBI Taxonomy" id="2763671"/>
    <lineage>
        <taxon>Bacteria</taxon>
        <taxon>Bacillati</taxon>
        <taxon>Bacillota</taxon>
        <taxon>Clostridia</taxon>
        <taxon>Lachnospirales</taxon>
        <taxon>Lachnospiraceae</taxon>
        <taxon>Jingyaoa</taxon>
    </lineage>
</organism>
<keyword evidence="3 8" id="KW-0813">Transport</keyword>
<protein>
    <submittedName>
        <fullName evidence="9">Alanine:cation symporter family protein</fullName>
    </submittedName>
</protein>
<comment type="similarity">
    <text evidence="2 8">Belongs to the alanine or glycine:cation symporter (AGCS) (TC 2.A.25) family.</text>
</comment>
<comment type="subcellular location">
    <subcellularLocation>
        <location evidence="1 8">Cell membrane</location>
        <topology evidence="1 8">Multi-pass membrane protein</topology>
    </subcellularLocation>
</comment>
<feature type="transmembrane region" description="Helical" evidence="8">
    <location>
        <begin position="229"/>
        <end position="250"/>
    </location>
</feature>
<feature type="transmembrane region" description="Helical" evidence="8">
    <location>
        <begin position="197"/>
        <end position="217"/>
    </location>
</feature>
<feature type="transmembrane region" description="Helical" evidence="8">
    <location>
        <begin position="413"/>
        <end position="434"/>
    </location>
</feature>
<dbReference type="PANTHER" id="PTHR30330">
    <property type="entry name" value="AGSS FAMILY TRANSPORTER, SODIUM-ALANINE"/>
    <property type="match status" value="1"/>
</dbReference>
<evidence type="ECO:0000256" key="7">
    <source>
        <dbReference type="ARBA" id="ARBA00023136"/>
    </source>
</evidence>
<keyword evidence="4 8" id="KW-1003">Cell membrane</keyword>
<name>A0ABR7NCN0_9FIRM</name>
<evidence type="ECO:0000256" key="2">
    <source>
        <dbReference type="ARBA" id="ARBA00009261"/>
    </source>
</evidence>
<dbReference type="NCBIfam" id="TIGR00835">
    <property type="entry name" value="agcS"/>
    <property type="match status" value="1"/>
</dbReference>
<dbReference type="InterPro" id="IPR001463">
    <property type="entry name" value="Na/Ala_symport"/>
</dbReference>
<keyword evidence="10" id="KW-1185">Reference proteome</keyword>
<feature type="transmembrane region" description="Helical" evidence="8">
    <location>
        <begin position="324"/>
        <end position="344"/>
    </location>
</feature>
<evidence type="ECO:0000256" key="3">
    <source>
        <dbReference type="ARBA" id="ARBA00022448"/>
    </source>
</evidence>
<evidence type="ECO:0000313" key="10">
    <source>
        <dbReference type="Proteomes" id="UP000657421"/>
    </source>
</evidence>
<dbReference type="PRINTS" id="PR00175">
    <property type="entry name" value="NAALASMPORT"/>
</dbReference>
<dbReference type="PANTHER" id="PTHR30330:SF3">
    <property type="entry name" value="TRANSCRIPTIONAL REGULATOR, LRP FAMILY"/>
    <property type="match status" value="1"/>
</dbReference>
<evidence type="ECO:0000313" key="9">
    <source>
        <dbReference type="EMBL" id="MBC8574125.1"/>
    </source>
</evidence>
<proteinExistence type="inferred from homology"/>
<feature type="transmembrane region" description="Helical" evidence="8">
    <location>
        <begin position="440"/>
        <end position="457"/>
    </location>
</feature>
<dbReference type="Proteomes" id="UP000657421">
    <property type="component" value="Unassembled WGS sequence"/>
</dbReference>
<feature type="transmembrane region" description="Helical" evidence="8">
    <location>
        <begin position="82"/>
        <end position="105"/>
    </location>
</feature>
<dbReference type="Gene3D" id="1.20.1740.10">
    <property type="entry name" value="Amino acid/polyamine transporter I"/>
    <property type="match status" value="1"/>
</dbReference>
<feature type="transmembrane region" description="Helical" evidence="8">
    <location>
        <begin position="59"/>
        <end position="76"/>
    </location>
</feature>
<dbReference type="EMBL" id="JACRSZ010000016">
    <property type="protein sequence ID" value="MBC8574125.1"/>
    <property type="molecule type" value="Genomic_DNA"/>
</dbReference>
<keyword evidence="5 8" id="KW-0812">Transmembrane</keyword>
<reference evidence="9 10" key="1">
    <citation type="submission" date="2020-08" db="EMBL/GenBank/DDBJ databases">
        <title>Genome public.</title>
        <authorList>
            <person name="Liu C."/>
            <person name="Sun Q."/>
        </authorList>
    </citation>
    <scope>NUCLEOTIDE SEQUENCE [LARGE SCALE GENOMIC DNA]</scope>
    <source>
        <strain evidence="9 10">NSJ-46</strain>
    </source>
</reference>